<keyword evidence="3" id="KW-1185">Reference proteome</keyword>
<evidence type="ECO:0000313" key="3">
    <source>
        <dbReference type="Proteomes" id="UP000469325"/>
    </source>
</evidence>
<keyword evidence="1" id="KW-0732">Signal</keyword>
<name>A0A6N7XAC6_9ACTN</name>
<reference evidence="2 3" key="1">
    <citation type="submission" date="2019-08" db="EMBL/GenBank/DDBJ databases">
        <title>In-depth cultivation of the pig gut microbiome towards novel bacterial diversity and tailored functional studies.</title>
        <authorList>
            <person name="Wylensek D."/>
            <person name="Hitch T.C.A."/>
            <person name="Clavel T."/>
        </authorList>
    </citation>
    <scope>NUCLEOTIDE SEQUENCE [LARGE SCALE GENOMIC DNA]</scope>
    <source>
        <strain evidence="2 3">CA-Schmier-601-WT-1</strain>
    </source>
</reference>
<evidence type="ECO:0008006" key="4">
    <source>
        <dbReference type="Google" id="ProtNLM"/>
    </source>
</evidence>
<accession>A0A6N7XAC6</accession>
<proteinExistence type="predicted"/>
<evidence type="ECO:0000256" key="1">
    <source>
        <dbReference type="SAM" id="SignalP"/>
    </source>
</evidence>
<dbReference type="Proteomes" id="UP000469325">
    <property type="component" value="Unassembled WGS sequence"/>
</dbReference>
<feature type="signal peptide" evidence="1">
    <location>
        <begin position="1"/>
        <end position="17"/>
    </location>
</feature>
<protein>
    <recommendedName>
        <fullName evidence="4">DUF2194 domain-containing protein</fullName>
    </recommendedName>
</protein>
<dbReference type="RefSeq" id="WP_154434663.1">
    <property type="nucleotide sequence ID" value="NZ_VUNC01000003.1"/>
</dbReference>
<dbReference type="EMBL" id="VUNC01000003">
    <property type="protein sequence ID" value="MST72492.1"/>
    <property type="molecule type" value="Genomic_DNA"/>
</dbReference>
<sequence length="563" mass="62116">MAMITRRMFLTMSSMFATVLVLFLGTTEAHDLQVSSGERVPPKGPGSAGSDFDVREVDDIAELSERDVVFVGRSQVLERTAEEWCRLGRRHLVSALRAEDLQGKSIAAMVLVQGSGLSENGVDALCSLADRGNTIVFMDLPPASFVESQWRLSGLLGVREVRDNSVRIEGYHLFSGFLLGGETIYGTTAREERLQDLSLSIPWYVTLDGCETYMVGMMGENFDDEDQNQYLPAVIWRCGLRKGNVFAVNGDFMQDDLAGMGILSAMQYAGSDYVVQPVVNAQVFSVLDFPGSEDGNERRMSEVYGRSQTGVQQKIMYPSLSTLMADTDTVMTDLWSGDDSSQLYRDSLRELGETSGEMGISFRQGTSSVHHDFLTAYAPDSSPLPQSVRTRVLPQASGEDVVSYVSDDVTGQRVTSVPSEFTYSADLALKGSETMLAYAGAMLDGHKPLWPKTTDDEWQNYFRRVSANYATYWKPFSSFSRVSASEADARIRTFLHIDLGVEEKDGSVCLASGVSDPSYYLLRTHGSKPVGVTGGSVTQIEKDAWLLRMEGSSMSFKWREEAQ</sequence>
<feature type="chain" id="PRO_5039147144" description="DUF2194 domain-containing protein" evidence="1">
    <location>
        <begin position="18"/>
        <end position="563"/>
    </location>
</feature>
<comment type="caution">
    <text evidence="2">The sequence shown here is derived from an EMBL/GenBank/DDBJ whole genome shotgun (WGS) entry which is preliminary data.</text>
</comment>
<evidence type="ECO:0000313" key="2">
    <source>
        <dbReference type="EMBL" id="MST72492.1"/>
    </source>
</evidence>
<dbReference type="AlphaFoldDB" id="A0A6N7XAC6"/>
<organism evidence="2 3">
    <name type="scientific">Olsenella porci</name>
    <dbReference type="NCBI Taxonomy" id="2652279"/>
    <lineage>
        <taxon>Bacteria</taxon>
        <taxon>Bacillati</taxon>
        <taxon>Actinomycetota</taxon>
        <taxon>Coriobacteriia</taxon>
        <taxon>Coriobacteriales</taxon>
        <taxon>Atopobiaceae</taxon>
        <taxon>Olsenella</taxon>
    </lineage>
</organism>
<gene>
    <name evidence="2" type="ORF">FYJ68_05145</name>
</gene>